<name>A0AAD2SVZ6_STRCV</name>
<comment type="caution">
    <text evidence="2">The sequence shown here is derived from an EMBL/GenBank/DDBJ whole genome shotgun (WGS) entry which is preliminary data.</text>
</comment>
<dbReference type="Proteomes" id="UP000005070">
    <property type="component" value="Unassembled WGS sequence"/>
</dbReference>
<evidence type="ECO:0000313" key="2">
    <source>
        <dbReference type="EMBL" id="EID19711.1"/>
    </source>
</evidence>
<reference evidence="2 3" key="1">
    <citation type="submission" date="2012-01" db="EMBL/GenBank/DDBJ databases">
        <authorList>
            <person name="Harkins D.M."/>
            <person name="Madupu R."/>
            <person name="Durkin A.S."/>
            <person name="Torralba M."/>
            <person name="Methe B."/>
            <person name="Sutton G.G."/>
            <person name="Nelson K.E."/>
        </authorList>
    </citation>
    <scope>NUCLEOTIDE SEQUENCE [LARGE SCALE GENOMIC DNA]</scope>
    <source>
        <strain evidence="2 3">SK53</strain>
    </source>
</reference>
<organism evidence="2 3">
    <name type="scientific">Streptococcus constellatus subsp. constellatus SK53</name>
    <dbReference type="NCBI Taxonomy" id="1095730"/>
    <lineage>
        <taxon>Bacteria</taxon>
        <taxon>Bacillati</taxon>
        <taxon>Bacillota</taxon>
        <taxon>Bacilli</taxon>
        <taxon>Lactobacillales</taxon>
        <taxon>Streptococcaceae</taxon>
        <taxon>Streptococcus</taxon>
        <taxon>Streptococcus anginosus group</taxon>
    </lineage>
</organism>
<dbReference type="InterPro" id="IPR018649">
    <property type="entry name" value="SHOCT"/>
</dbReference>
<gene>
    <name evidence="2" type="ORF">HMPREF1044_0355</name>
</gene>
<feature type="domain" description="SHOCT" evidence="1">
    <location>
        <begin position="13"/>
        <end position="40"/>
    </location>
</feature>
<accession>A0AAD2SVZ6</accession>
<dbReference type="Pfam" id="PF09851">
    <property type="entry name" value="SHOCT"/>
    <property type="match status" value="1"/>
</dbReference>
<evidence type="ECO:0000259" key="1">
    <source>
        <dbReference type="Pfam" id="PF09851"/>
    </source>
</evidence>
<sequence length="42" mass="4845">MPVNTVSTISPADEILKYKKLLDKGIITDEEFILKKKELLRL</sequence>
<dbReference type="AlphaFoldDB" id="A0AAD2SVZ6"/>
<proteinExistence type="predicted"/>
<evidence type="ECO:0000313" key="3">
    <source>
        <dbReference type="Proteomes" id="UP000005070"/>
    </source>
</evidence>
<protein>
    <recommendedName>
        <fullName evidence="1">SHOCT domain-containing protein</fullName>
    </recommendedName>
</protein>
<dbReference type="EMBL" id="AICQ01000037">
    <property type="protein sequence ID" value="EID19711.1"/>
    <property type="molecule type" value="Genomic_DNA"/>
</dbReference>